<dbReference type="EMBL" id="VRMN01000005">
    <property type="protein sequence ID" value="KAA8493896.1"/>
    <property type="molecule type" value="Genomic_DNA"/>
</dbReference>
<dbReference type="GO" id="GO:0005737">
    <property type="term" value="C:cytoplasm"/>
    <property type="evidence" value="ECO:0007669"/>
    <property type="project" value="UniProtKB-SubCell"/>
</dbReference>
<evidence type="ECO:0000256" key="5">
    <source>
        <dbReference type="ARBA" id="ARBA00022490"/>
    </source>
</evidence>
<evidence type="ECO:0000313" key="8">
    <source>
        <dbReference type="EMBL" id="KAA8493896.1"/>
    </source>
</evidence>
<evidence type="ECO:0000256" key="2">
    <source>
        <dbReference type="ARBA" id="ARBA00004496"/>
    </source>
</evidence>
<keyword evidence="7" id="KW-0539">Nucleus</keyword>
<protein>
    <submittedName>
        <fullName evidence="9">Uncharacterized protein</fullName>
    </submittedName>
</protein>
<dbReference type="GO" id="GO:0005634">
    <property type="term" value="C:nucleus"/>
    <property type="evidence" value="ECO:0007669"/>
    <property type="project" value="UniProtKB-SubCell"/>
</dbReference>
<proteinExistence type="inferred from homology"/>
<dbReference type="SUPFAM" id="SSF48371">
    <property type="entry name" value="ARM repeat"/>
    <property type="match status" value="1"/>
</dbReference>
<evidence type="ECO:0000313" key="9">
    <source>
        <dbReference type="EMBL" id="KAA8499409.1"/>
    </source>
</evidence>
<comment type="caution">
    <text evidence="9">The sequence shown here is derived from an EMBL/GenBank/DDBJ whole genome shotgun (WGS) entry which is preliminary data.</text>
</comment>
<organism evidence="9 10">
    <name type="scientific">Porphyridium purpureum</name>
    <name type="common">Red alga</name>
    <name type="synonym">Porphyridium cruentum</name>
    <dbReference type="NCBI Taxonomy" id="35688"/>
    <lineage>
        <taxon>Eukaryota</taxon>
        <taxon>Rhodophyta</taxon>
        <taxon>Bangiophyceae</taxon>
        <taxon>Porphyridiales</taxon>
        <taxon>Porphyridiaceae</taxon>
        <taxon>Porphyridium</taxon>
    </lineage>
</organism>
<dbReference type="GO" id="GO:0006611">
    <property type="term" value="P:protein export from nucleus"/>
    <property type="evidence" value="ECO:0007669"/>
    <property type="project" value="InterPro"/>
</dbReference>
<evidence type="ECO:0000256" key="1">
    <source>
        <dbReference type="ARBA" id="ARBA00004123"/>
    </source>
</evidence>
<dbReference type="GO" id="GO:0005049">
    <property type="term" value="F:nuclear export signal receptor activity"/>
    <property type="evidence" value="ECO:0007669"/>
    <property type="project" value="InterPro"/>
</dbReference>
<dbReference type="InterPro" id="IPR016024">
    <property type="entry name" value="ARM-type_fold"/>
</dbReference>
<comment type="subcellular location">
    <subcellularLocation>
        <location evidence="2">Cytoplasm</location>
    </subcellularLocation>
    <subcellularLocation>
        <location evidence="1">Nucleus</location>
    </subcellularLocation>
</comment>
<keyword evidence="10" id="KW-1185">Reference proteome</keyword>
<evidence type="ECO:0000313" key="10">
    <source>
        <dbReference type="Proteomes" id="UP000324585"/>
    </source>
</evidence>
<dbReference type="Proteomes" id="UP000324585">
    <property type="component" value="Unassembled WGS sequence"/>
</dbReference>
<gene>
    <name evidence="8" type="ORF">FVE85_3871</name>
    <name evidence="9" type="ORF">FVE85_6994</name>
</gene>
<reference evidence="9" key="2">
    <citation type="submission" date="2019-09" db="EMBL/GenBank/DDBJ databases">
        <title>Expansion of phycobilisome linker gene families in mesophilic red algae.</title>
        <authorList>
            <person name="Lee J."/>
        </authorList>
    </citation>
    <scope>NUCLEOTIDE SEQUENCE [LARGE SCALE GENOMIC DNA]</scope>
    <source>
        <strain evidence="9">CCMP 1328</strain>
        <tissue evidence="9">Unicellular</tissue>
    </source>
</reference>
<evidence type="ECO:0000256" key="3">
    <source>
        <dbReference type="ARBA" id="ARBA00009466"/>
    </source>
</evidence>
<dbReference type="AlphaFoldDB" id="A0A5J4Z5S7"/>
<evidence type="ECO:0000256" key="6">
    <source>
        <dbReference type="ARBA" id="ARBA00022927"/>
    </source>
</evidence>
<dbReference type="PANTHER" id="PTHR21452:SF4">
    <property type="entry name" value="EXPORTIN-6"/>
    <property type="match status" value="1"/>
</dbReference>
<dbReference type="InterPro" id="IPR040016">
    <property type="entry name" value="XPO6"/>
</dbReference>
<reference evidence="10" key="1">
    <citation type="journal article" date="2019" name="Nat. Commun.">
        <title>Expansion of phycobilisome linker gene families in mesophilic red algae.</title>
        <authorList>
            <person name="Lee J."/>
            <person name="Kim D."/>
            <person name="Bhattacharya D."/>
            <person name="Yoon H.S."/>
        </authorList>
    </citation>
    <scope>NUCLEOTIDE SEQUENCE [LARGE SCALE GENOMIC DNA]</scope>
    <source>
        <strain evidence="10">CCMP 1328</strain>
    </source>
</reference>
<accession>A0A5J4Z5S7</accession>
<keyword evidence="4" id="KW-0813">Transport</keyword>
<keyword evidence="6" id="KW-0653">Protein transport</keyword>
<evidence type="ECO:0000256" key="7">
    <source>
        <dbReference type="ARBA" id="ARBA00023242"/>
    </source>
</evidence>
<dbReference type="EMBL" id="VRMN01000001">
    <property type="protein sequence ID" value="KAA8499409.1"/>
    <property type="molecule type" value="Genomic_DNA"/>
</dbReference>
<sequence length="1159" mass="128394">MGIEESVIAARLQNFYATGQGHEELVSFLDHAEALPFARTVLLQFCAPRAQFAQTDLYALYYAITIVHHVVAQDMLLPSASVSALAQQRFELLRELSAAQRAALVYAGPQVEFVQAARRKLAHTLAKIVQRDIVLRMSADAANSTCPLMATLVQQISSAFQIGFEQLQAQCGDPGSTLFSAVCAIETLGVFVNTVLQEQSDGTSSELLHSHRMCIKTLIQSAEQMHSLALCMQRGADLCSLLRPAYSRSEDWFALSRVVSIQKECIQACQLILRTSANRLPSPHVAVELVQTLRSVASLDLDEKELALSALGALSSMFNDGSASLLQLLRVHGVTFESLLGDSLTHIRQTLSAASSRNRWSDEDYSATLLEYVQSLVGKHIVVLTVPASAGLLNDILGQLLEVTFASKNSPRLLPKLTRFWAEFVKRLAEGDKVTESLNQPKAFLKDGLIQLASHLVGMATFAGNADVLQGLEEWGDDDDDAEDGDGDGNDRRYCITRADASAMDCVRQLHRQFVPELRHEDRSADDEEQHVYSERKEYIFMCMSVIGEVCSLYPQDAAVPVAMLVKDRLLHIDSIEAQDVTTYLRLALSVSSFLMVDSPATRELLQVIVERALDLNSLMSKSKLQVRVLFKTVGALLRLLLCLPENVCQDVVLRLVASLRWCILDSGREDTILPAAKLLAEICSKLRLGLFRDQPPISASEWLHRRASVNDTYIRLETGRYITATAERALLFPSQGVKSSQALPPEEWELRATRFREFLSTILSDFVAQLGALKASEQLSLDTNAMLCVEEGVTLMHTMVLVMYGELNTPRDALWFCCQDLIGALVSDVLPRIVPVRSIESGRMCGLVVSMVSSADQCFRKHMHHVTKRCCTVVMTSLSGILADGSSGALSSSTGTDQVCLAMLEFMREVLSQGSSADVEWLVQGCITLCSRALTSIWLPQISYSVQQPQSLSAQNQHLAEELAVSSCRAIGEILVRHWLYLFSSTHVSVEALQTASSVVDASARVDEFMLLTSGLLYVLEHAQEAPVIRSALQALQEANTTRRLYSRPVFAAQMLRVQFEVRVLMCMTSEMHHALRDDLQMCLFDMVSCDWQEFHATVLGSFFETPAAAFLLPLQRDLLRSVFSNEDSQQGFLQACRIFCNDFAFYRNVVKRASQLA</sequence>
<comment type="similarity">
    <text evidence="3">Belongs to the exportin family.</text>
</comment>
<evidence type="ECO:0000256" key="4">
    <source>
        <dbReference type="ARBA" id="ARBA00022448"/>
    </source>
</evidence>
<name>A0A5J4Z5S7_PORPP</name>
<dbReference type="PANTHER" id="PTHR21452">
    <property type="entry name" value="EXPORTIN-6"/>
    <property type="match status" value="1"/>
</dbReference>
<keyword evidence="5" id="KW-0963">Cytoplasm</keyword>